<keyword evidence="5" id="KW-0963">Cytoplasm</keyword>
<comment type="caution">
    <text evidence="16">The sequence shown here is derived from an EMBL/GenBank/DDBJ whole genome shotgun (WGS) entry which is preliminary data.</text>
</comment>
<evidence type="ECO:0000256" key="1">
    <source>
        <dbReference type="ARBA" id="ARBA00002724"/>
    </source>
</evidence>
<accession>A0ABT4JUF7</accession>
<dbReference type="InterPro" id="IPR049560">
    <property type="entry name" value="MeTrfase_RsmB-F_NOP2_cat"/>
</dbReference>
<gene>
    <name evidence="16" type="primary">rsmB</name>
    <name evidence="16" type="ORF">O1D97_09415</name>
</gene>
<dbReference type="InterPro" id="IPR029063">
    <property type="entry name" value="SAM-dependent_MTases_sf"/>
</dbReference>
<dbReference type="InterPro" id="IPR006027">
    <property type="entry name" value="NusB_RsmB_TIM44"/>
</dbReference>
<dbReference type="NCBIfam" id="TIGR00563">
    <property type="entry name" value="rsmB"/>
    <property type="match status" value="1"/>
</dbReference>
<comment type="catalytic activity">
    <reaction evidence="13">
        <text>cytidine(967) in 16S rRNA + S-adenosyl-L-methionine = 5-methylcytidine(967) in 16S rRNA + S-adenosyl-L-homocysteine + H(+)</text>
        <dbReference type="Rhea" id="RHEA:42748"/>
        <dbReference type="Rhea" id="RHEA-COMP:10219"/>
        <dbReference type="Rhea" id="RHEA-COMP:10220"/>
        <dbReference type="ChEBI" id="CHEBI:15378"/>
        <dbReference type="ChEBI" id="CHEBI:57856"/>
        <dbReference type="ChEBI" id="CHEBI:59789"/>
        <dbReference type="ChEBI" id="CHEBI:74483"/>
        <dbReference type="ChEBI" id="CHEBI:82748"/>
        <dbReference type="EC" id="2.1.1.176"/>
    </reaction>
</comment>
<evidence type="ECO:0000256" key="4">
    <source>
        <dbReference type="ARBA" id="ARBA00012140"/>
    </source>
</evidence>
<reference evidence="16" key="1">
    <citation type="submission" date="2022-12" db="EMBL/GenBank/DDBJ databases">
        <title>Marinomonas 15G1-11 sp. nov, isolated from marine algae.</title>
        <authorList>
            <person name="Butt M."/>
            <person name="Choi D.G."/>
            <person name="Kim J.M."/>
            <person name="Lee J.K."/>
            <person name="Baek J.H."/>
            <person name="Jeon C.O."/>
        </authorList>
    </citation>
    <scope>NUCLEOTIDE SEQUENCE</scope>
    <source>
        <strain evidence="16">15G1-11</strain>
    </source>
</reference>
<dbReference type="InterPro" id="IPR054728">
    <property type="entry name" value="RsmB-like_ferredoxin"/>
</dbReference>
<feature type="binding site" evidence="14">
    <location>
        <position position="333"/>
    </location>
    <ligand>
        <name>S-adenosyl-L-methionine</name>
        <dbReference type="ChEBI" id="CHEBI:59789"/>
    </ligand>
</feature>
<keyword evidence="9 14" id="KW-0949">S-adenosyl-L-methionine</keyword>
<evidence type="ECO:0000256" key="3">
    <source>
        <dbReference type="ARBA" id="ARBA00007494"/>
    </source>
</evidence>
<keyword evidence="6" id="KW-0698">rRNA processing</keyword>
<dbReference type="Pfam" id="PF01029">
    <property type="entry name" value="NusB"/>
    <property type="match status" value="1"/>
</dbReference>
<dbReference type="RefSeq" id="WP_269125003.1">
    <property type="nucleotide sequence ID" value="NZ_JAPUBN010000015.1"/>
</dbReference>
<dbReference type="Pfam" id="PF01189">
    <property type="entry name" value="Methyltr_RsmB-F"/>
    <property type="match status" value="1"/>
</dbReference>
<evidence type="ECO:0000313" key="17">
    <source>
        <dbReference type="Proteomes" id="UP001149719"/>
    </source>
</evidence>
<dbReference type="Gene3D" id="3.30.70.1170">
    <property type="entry name" value="Sun protein, domain 3"/>
    <property type="match status" value="1"/>
</dbReference>
<evidence type="ECO:0000256" key="9">
    <source>
        <dbReference type="ARBA" id="ARBA00022691"/>
    </source>
</evidence>
<dbReference type="InterPro" id="IPR023267">
    <property type="entry name" value="RCMT"/>
</dbReference>
<evidence type="ECO:0000256" key="2">
    <source>
        <dbReference type="ARBA" id="ARBA00004496"/>
    </source>
</evidence>
<dbReference type="SUPFAM" id="SSF48013">
    <property type="entry name" value="NusB-like"/>
    <property type="match status" value="1"/>
</dbReference>
<evidence type="ECO:0000256" key="8">
    <source>
        <dbReference type="ARBA" id="ARBA00022679"/>
    </source>
</evidence>
<evidence type="ECO:0000256" key="11">
    <source>
        <dbReference type="ARBA" id="ARBA00030399"/>
    </source>
</evidence>
<dbReference type="PRINTS" id="PR02008">
    <property type="entry name" value="RCMTFAMILY"/>
</dbReference>
<evidence type="ECO:0000256" key="14">
    <source>
        <dbReference type="PROSITE-ProRule" id="PRU01023"/>
    </source>
</evidence>
<feature type="binding site" evidence="14">
    <location>
        <position position="288"/>
    </location>
    <ligand>
        <name>S-adenosyl-L-methionine</name>
        <dbReference type="ChEBI" id="CHEBI:59789"/>
    </ligand>
</feature>
<evidence type="ECO:0000256" key="13">
    <source>
        <dbReference type="ARBA" id="ARBA00047283"/>
    </source>
</evidence>
<dbReference type="Gene3D" id="1.10.940.10">
    <property type="entry name" value="NusB-like"/>
    <property type="match status" value="1"/>
</dbReference>
<feature type="active site" description="Nucleophile" evidence="14">
    <location>
        <position position="386"/>
    </location>
</feature>
<dbReference type="InterPro" id="IPR018314">
    <property type="entry name" value="RsmB/NOL1/NOP2-like_CS"/>
</dbReference>
<evidence type="ECO:0000256" key="12">
    <source>
        <dbReference type="ARBA" id="ARBA00031088"/>
    </source>
</evidence>
<evidence type="ECO:0000256" key="5">
    <source>
        <dbReference type="ARBA" id="ARBA00022490"/>
    </source>
</evidence>
<dbReference type="EMBL" id="JAPUBN010000015">
    <property type="protein sequence ID" value="MCZ2721860.1"/>
    <property type="molecule type" value="Genomic_DNA"/>
</dbReference>
<feature type="binding site" evidence="14">
    <location>
        <begin position="266"/>
        <end position="272"/>
    </location>
    <ligand>
        <name>S-adenosyl-L-methionine</name>
        <dbReference type="ChEBI" id="CHEBI:59789"/>
    </ligand>
</feature>
<keyword evidence="8 14" id="KW-0808">Transferase</keyword>
<dbReference type="PROSITE" id="PS51686">
    <property type="entry name" value="SAM_MT_RSMB_NOP"/>
    <property type="match status" value="1"/>
</dbReference>
<feature type="binding site" evidence="14">
    <location>
        <position position="314"/>
    </location>
    <ligand>
        <name>S-adenosyl-L-methionine</name>
        <dbReference type="ChEBI" id="CHEBI:59789"/>
    </ligand>
</feature>
<evidence type="ECO:0000256" key="10">
    <source>
        <dbReference type="ARBA" id="ARBA00022884"/>
    </source>
</evidence>
<evidence type="ECO:0000256" key="7">
    <source>
        <dbReference type="ARBA" id="ARBA00022603"/>
    </source>
</evidence>
<organism evidence="16 17">
    <name type="scientific">Marinomonas phaeophyticola</name>
    <dbReference type="NCBI Taxonomy" id="3004091"/>
    <lineage>
        <taxon>Bacteria</taxon>
        <taxon>Pseudomonadati</taxon>
        <taxon>Pseudomonadota</taxon>
        <taxon>Gammaproteobacteria</taxon>
        <taxon>Oceanospirillales</taxon>
        <taxon>Oceanospirillaceae</taxon>
        <taxon>Marinomonas</taxon>
    </lineage>
</organism>
<dbReference type="Gene3D" id="1.10.287.730">
    <property type="entry name" value="Helix hairpin bin"/>
    <property type="match status" value="1"/>
</dbReference>
<feature type="domain" description="SAM-dependent MTase RsmB/NOP-type" evidence="15">
    <location>
        <begin position="176"/>
        <end position="446"/>
    </location>
</feature>
<dbReference type="PANTHER" id="PTHR22807:SF61">
    <property type="entry name" value="NOL1_NOP2_SUN FAMILY PROTEIN _ ANTITERMINATION NUSB DOMAIN-CONTAINING PROTEIN"/>
    <property type="match status" value="1"/>
</dbReference>
<dbReference type="NCBIfam" id="NF011494">
    <property type="entry name" value="PRK14902.1"/>
    <property type="match status" value="1"/>
</dbReference>
<dbReference type="PROSITE" id="PS01153">
    <property type="entry name" value="NOL1_NOP2_SUN"/>
    <property type="match status" value="1"/>
</dbReference>
<dbReference type="GO" id="GO:0008168">
    <property type="term" value="F:methyltransferase activity"/>
    <property type="evidence" value="ECO:0007669"/>
    <property type="project" value="UniProtKB-KW"/>
</dbReference>
<dbReference type="NCBIfam" id="NF008149">
    <property type="entry name" value="PRK10901.1"/>
    <property type="match status" value="1"/>
</dbReference>
<dbReference type="SUPFAM" id="SSF53335">
    <property type="entry name" value="S-adenosyl-L-methionine-dependent methyltransferases"/>
    <property type="match status" value="1"/>
</dbReference>
<keyword evidence="10 14" id="KW-0694">RNA-binding</keyword>
<protein>
    <recommendedName>
        <fullName evidence="4">16S rRNA (cytosine(967)-C(5))-methyltransferase</fullName>
        <ecNumber evidence="4">2.1.1.176</ecNumber>
    </recommendedName>
    <alternativeName>
        <fullName evidence="11">16S rRNA m5C967 methyltransferase</fullName>
    </alternativeName>
    <alternativeName>
        <fullName evidence="12">rRNA (cytosine-C(5)-)-methyltransferase RsmB</fullName>
    </alternativeName>
</protein>
<dbReference type="CDD" id="cd02440">
    <property type="entry name" value="AdoMet_MTases"/>
    <property type="match status" value="1"/>
</dbReference>
<dbReference type="InterPro" id="IPR004573">
    <property type="entry name" value="rRNA_ssu_MeTfrase_B"/>
</dbReference>
<proteinExistence type="inferred from homology"/>
<keyword evidence="7 14" id="KW-0489">Methyltransferase</keyword>
<dbReference type="GO" id="GO:0032259">
    <property type="term" value="P:methylation"/>
    <property type="evidence" value="ECO:0007669"/>
    <property type="project" value="UniProtKB-KW"/>
</dbReference>
<evidence type="ECO:0000256" key="6">
    <source>
        <dbReference type="ARBA" id="ARBA00022552"/>
    </source>
</evidence>
<keyword evidence="17" id="KW-1185">Reference proteome</keyword>
<comment type="similarity">
    <text evidence="3 14">Belongs to the class I-like SAM-binding methyltransferase superfamily. RsmB/NOP family.</text>
</comment>
<sequence length="449" mass="50855">MSDKNKYFSESSVLYLTARAVAITVISGVLQNKGSLSTQLSKHVSRVNSEHQAKLKEICFGVCRWFPKLNSIALSMLQQPFEEEDYDLYAALLIGLYQLEYMDTPDHAAVNEAVEATKELNKDWAGKLINAVLRRYLRERNEIVSAIQSMPSVEYVHPKWFIKRLKKHWPDQLDSIVEANNGHPPMCLRVNERHVSRETAIEILQKEGIDTDMGVYATSSLYLKKPVRVNQLPHFELGYFSVQDESAQLAAFILSPKAGEKVLDACAAPGGKTGHLLEKADIDVTAIELEEWRLDKIHENLDRLQLSANVICADASDLNTWWDGTVFDKILLDAPCSATGVIRRNPDIKINRKPKEVEELTQIQKNILQEVWKTLTPGGQLLYATCSILEEENTLQIAHFLDHHNDVIERDIELPEGCGIKTKHGVQLLPQLEGHDGFYYCLLEKKLDV</sequence>
<dbReference type="EC" id="2.1.1.176" evidence="4"/>
<dbReference type="Gene3D" id="3.40.50.150">
    <property type="entry name" value="Vaccinia Virus protein VP39"/>
    <property type="match status" value="1"/>
</dbReference>
<dbReference type="PANTHER" id="PTHR22807">
    <property type="entry name" value="NOP2 YEAST -RELATED NOL1/NOP2/FMU SUN DOMAIN-CONTAINING"/>
    <property type="match status" value="1"/>
</dbReference>
<dbReference type="Proteomes" id="UP001149719">
    <property type="component" value="Unassembled WGS sequence"/>
</dbReference>
<comment type="function">
    <text evidence="1">Specifically methylates the cytosine at position 967 (m5C967) of 16S rRNA.</text>
</comment>
<evidence type="ECO:0000313" key="16">
    <source>
        <dbReference type="EMBL" id="MCZ2721860.1"/>
    </source>
</evidence>
<dbReference type="InterPro" id="IPR001678">
    <property type="entry name" value="MeTrfase_RsmB-F_NOP2_dom"/>
</dbReference>
<name>A0ABT4JUF7_9GAMM</name>
<comment type="subcellular location">
    <subcellularLocation>
        <location evidence="2">Cytoplasm</location>
    </subcellularLocation>
</comment>
<dbReference type="InterPro" id="IPR035926">
    <property type="entry name" value="NusB-like_sf"/>
</dbReference>
<evidence type="ECO:0000259" key="15">
    <source>
        <dbReference type="PROSITE" id="PS51686"/>
    </source>
</evidence>
<dbReference type="Pfam" id="PF22458">
    <property type="entry name" value="RsmF-B_ferredox"/>
    <property type="match status" value="1"/>
</dbReference>